<comment type="subcellular location">
    <subcellularLocation>
        <location evidence="1">Cytoplasm</location>
    </subcellularLocation>
</comment>
<dbReference type="SMART" id="SM00422">
    <property type="entry name" value="HTH_MERR"/>
    <property type="match status" value="1"/>
</dbReference>
<evidence type="ECO:0000256" key="1">
    <source>
        <dbReference type="ARBA" id="ARBA00004496"/>
    </source>
</evidence>
<keyword evidence="5" id="KW-0548">Nucleotidyltransferase</keyword>
<evidence type="ECO:0000256" key="6">
    <source>
        <dbReference type="ARBA" id="ARBA00022705"/>
    </source>
</evidence>
<feature type="domain" description="HTH merR-type" evidence="9">
    <location>
        <begin position="10"/>
        <end position="80"/>
    </location>
</feature>
<evidence type="ECO:0000256" key="4">
    <source>
        <dbReference type="ARBA" id="ARBA00022679"/>
    </source>
</evidence>
<sequence length="355" mass="36948">MERETDQPAEMSIGAFARRVGVAPSALRFYDDCGLLRPDRVDAVTGYRYYAPEQEARAVAVRRLRDAGLPLVDVAVVLDGSAEEARAVLTAHLRRTSELAAATRSAVEEVLRGLPSAGRRTVARLGGAELASAVRQVAPAAAAAGPPALAGVLVELGGGEVRLVASDRYRLALRVLRPVALDGDGRRLLVAAAALREAAAWALPEPEVEVVADGAGARLRAGARERELPVVDEEFPDYREMLAALDAPRGRVIVDRRALRDAVPAEGPVVLRTARDGAITVGGTAAGGTALRGVVSGAPPSRVAFDPAVLLPALEASVGPDVLLELASDAAPVVVRSADQGSFTTLVMPVRVAEG</sequence>
<keyword evidence="11" id="KW-1185">Reference proteome</keyword>
<evidence type="ECO:0000256" key="5">
    <source>
        <dbReference type="ARBA" id="ARBA00022695"/>
    </source>
</evidence>
<evidence type="ECO:0000256" key="7">
    <source>
        <dbReference type="ARBA" id="ARBA00022932"/>
    </source>
</evidence>
<keyword evidence="4" id="KW-0808">Transferase</keyword>
<comment type="caution">
    <text evidence="10">The sequence shown here is derived from an EMBL/GenBank/DDBJ whole genome shotgun (WGS) entry which is preliminary data.</text>
</comment>
<dbReference type="SUPFAM" id="SSF46955">
    <property type="entry name" value="Putative DNA-binding domain"/>
    <property type="match status" value="1"/>
</dbReference>
<dbReference type="Pfam" id="PF13411">
    <property type="entry name" value="MerR_1"/>
    <property type="match status" value="1"/>
</dbReference>
<comment type="similarity">
    <text evidence="2">Belongs to the beta sliding clamp family.</text>
</comment>
<dbReference type="PROSITE" id="PS50937">
    <property type="entry name" value="HTH_MERR_2"/>
    <property type="match status" value="1"/>
</dbReference>
<evidence type="ECO:0000256" key="3">
    <source>
        <dbReference type="ARBA" id="ARBA00022490"/>
    </source>
</evidence>
<organism evidence="10 11">
    <name type="scientific">Streptomyces millisiae</name>
    <dbReference type="NCBI Taxonomy" id="3075542"/>
    <lineage>
        <taxon>Bacteria</taxon>
        <taxon>Bacillati</taxon>
        <taxon>Actinomycetota</taxon>
        <taxon>Actinomycetes</taxon>
        <taxon>Kitasatosporales</taxon>
        <taxon>Streptomycetaceae</taxon>
        <taxon>Streptomyces</taxon>
    </lineage>
</organism>
<dbReference type="InterPro" id="IPR009061">
    <property type="entry name" value="DNA-bd_dom_put_sf"/>
</dbReference>
<name>A0ABU2LR98_9ACTN</name>
<evidence type="ECO:0000313" key="10">
    <source>
        <dbReference type="EMBL" id="MDT0320121.1"/>
    </source>
</evidence>
<dbReference type="EMBL" id="JAVREM010000021">
    <property type="protein sequence ID" value="MDT0320121.1"/>
    <property type="molecule type" value="Genomic_DNA"/>
</dbReference>
<keyword evidence="3" id="KW-0963">Cytoplasm</keyword>
<accession>A0ABU2LR98</accession>
<keyword evidence="6" id="KW-0235">DNA replication</keyword>
<evidence type="ECO:0000256" key="8">
    <source>
        <dbReference type="ARBA" id="ARBA00023125"/>
    </source>
</evidence>
<dbReference type="RefSeq" id="WP_311599844.1">
    <property type="nucleotide sequence ID" value="NZ_JAVREM010000021.1"/>
</dbReference>
<gene>
    <name evidence="10" type="ORF">RNC47_17445</name>
</gene>
<protein>
    <submittedName>
        <fullName evidence="10">MerR family transcriptional regulator</fullName>
    </submittedName>
</protein>
<dbReference type="SMART" id="SM00480">
    <property type="entry name" value="POL3Bc"/>
    <property type="match status" value="1"/>
</dbReference>
<dbReference type="Gene3D" id="3.10.150.10">
    <property type="entry name" value="DNA Polymerase III, subunit A, domain 2"/>
    <property type="match status" value="2"/>
</dbReference>
<dbReference type="PANTHER" id="PTHR30478">
    <property type="entry name" value="DNA POLYMERASE III SUBUNIT BETA"/>
    <property type="match status" value="1"/>
</dbReference>
<keyword evidence="8" id="KW-0238">DNA-binding</keyword>
<reference evidence="11" key="1">
    <citation type="submission" date="2023-07" db="EMBL/GenBank/DDBJ databases">
        <title>30 novel species of actinomycetes from the DSMZ collection.</title>
        <authorList>
            <person name="Nouioui I."/>
        </authorList>
    </citation>
    <scope>NUCLEOTIDE SEQUENCE [LARGE SCALE GENOMIC DNA]</scope>
    <source>
        <strain evidence="11">DSM 44918</strain>
    </source>
</reference>
<evidence type="ECO:0000259" key="9">
    <source>
        <dbReference type="PROSITE" id="PS50937"/>
    </source>
</evidence>
<evidence type="ECO:0000313" key="11">
    <source>
        <dbReference type="Proteomes" id="UP001183420"/>
    </source>
</evidence>
<keyword evidence="7" id="KW-0239">DNA-directed DNA polymerase</keyword>
<dbReference type="Gene3D" id="1.10.1660.10">
    <property type="match status" value="1"/>
</dbReference>
<dbReference type="InterPro" id="IPR000551">
    <property type="entry name" value="MerR-type_HTH_dom"/>
</dbReference>
<dbReference type="PROSITE" id="PS00552">
    <property type="entry name" value="HTH_MERR_1"/>
    <property type="match status" value="1"/>
</dbReference>
<dbReference type="PANTHER" id="PTHR30478:SF0">
    <property type="entry name" value="BETA SLIDING CLAMP"/>
    <property type="match status" value="1"/>
</dbReference>
<dbReference type="SUPFAM" id="SSF55979">
    <property type="entry name" value="DNA clamp"/>
    <property type="match status" value="2"/>
</dbReference>
<dbReference type="InterPro" id="IPR046938">
    <property type="entry name" value="DNA_clamp_sf"/>
</dbReference>
<dbReference type="InterPro" id="IPR001001">
    <property type="entry name" value="DNA_polIII_beta"/>
</dbReference>
<evidence type="ECO:0000256" key="2">
    <source>
        <dbReference type="ARBA" id="ARBA00010752"/>
    </source>
</evidence>
<dbReference type="Proteomes" id="UP001183420">
    <property type="component" value="Unassembled WGS sequence"/>
</dbReference>
<proteinExistence type="inferred from homology"/>